<dbReference type="PANTHER" id="PTHR43591:SF31">
    <property type="entry name" value="LAEA-LIKE, PUTATIVE (AFU_ORTHOLOGUE AFUA_8G01930)-RELATED"/>
    <property type="match status" value="1"/>
</dbReference>
<dbReference type="GeneID" id="36594357"/>
<keyword evidence="2" id="KW-1185">Reference proteome</keyword>
<gene>
    <name evidence="1" type="ORF">K444DRAFT_658612</name>
</gene>
<protein>
    <submittedName>
        <fullName evidence="1">S-adenosyl-L-methionine-dependent methyltransferase</fullName>
    </submittedName>
</protein>
<accession>A0A2J6TX62</accession>
<dbReference type="STRING" id="1095630.A0A2J6TX62"/>
<keyword evidence="1" id="KW-0808">Transferase</keyword>
<sequence>MSVAQGNLDVALAAEVGFFRLQNHQADDFNDQDSAIGSTHGSSSASIGSSILRYREENGRTYHTYKEGTYILPNDENENDRLDLQHHMFALTFGGKLSTIIDKSQKLRRVLDVGTGTGIWAIDFADEHPEAQVVGIDLSPIQPAFTPPNLTFYVDDAEDPWTYTEKFDFIYSRMMTGSIAKWPEFIAQAKEFLNPGGQLELADIVFPIDCDDEAADKLGRKVESAKRYKEQLEEAGFTDVVETRYKWPQNRWPKDRAYKELGMWTVENLTTGLQGLSLALFTRGLGWSAEELEVFLIDVRNDMKNTRIHAYWNIYVVTAKKPS</sequence>
<dbReference type="Gene3D" id="3.40.50.150">
    <property type="entry name" value="Vaccinia Virus protein VP39"/>
    <property type="match status" value="1"/>
</dbReference>
<dbReference type="Proteomes" id="UP000235371">
    <property type="component" value="Unassembled WGS sequence"/>
</dbReference>
<keyword evidence="1" id="KW-0489">Methyltransferase</keyword>
<dbReference type="InterPro" id="IPR029063">
    <property type="entry name" value="SAM-dependent_MTases_sf"/>
</dbReference>
<evidence type="ECO:0000313" key="1">
    <source>
        <dbReference type="EMBL" id="PMD67620.1"/>
    </source>
</evidence>
<dbReference type="CDD" id="cd02440">
    <property type="entry name" value="AdoMet_MTases"/>
    <property type="match status" value="1"/>
</dbReference>
<evidence type="ECO:0000313" key="2">
    <source>
        <dbReference type="Proteomes" id="UP000235371"/>
    </source>
</evidence>
<dbReference type="OrthoDB" id="2013972at2759"/>
<dbReference type="RefSeq" id="XP_024744524.1">
    <property type="nucleotide sequence ID" value="XM_024886280.1"/>
</dbReference>
<name>A0A2J6TX62_9HELO</name>
<dbReference type="EMBL" id="KZ613740">
    <property type="protein sequence ID" value="PMD67620.1"/>
    <property type="molecule type" value="Genomic_DNA"/>
</dbReference>
<dbReference type="GO" id="GO:0032259">
    <property type="term" value="P:methylation"/>
    <property type="evidence" value="ECO:0007669"/>
    <property type="project" value="UniProtKB-KW"/>
</dbReference>
<dbReference type="Pfam" id="PF13489">
    <property type="entry name" value="Methyltransf_23"/>
    <property type="match status" value="1"/>
</dbReference>
<proteinExistence type="predicted"/>
<dbReference type="SUPFAM" id="SSF53335">
    <property type="entry name" value="S-adenosyl-L-methionine-dependent methyltransferases"/>
    <property type="match status" value="1"/>
</dbReference>
<dbReference type="GO" id="GO:0008168">
    <property type="term" value="F:methyltransferase activity"/>
    <property type="evidence" value="ECO:0007669"/>
    <property type="project" value="UniProtKB-KW"/>
</dbReference>
<dbReference type="InParanoid" id="A0A2J6TX62"/>
<organism evidence="1 2">
    <name type="scientific">Hyaloscypha bicolor E</name>
    <dbReference type="NCBI Taxonomy" id="1095630"/>
    <lineage>
        <taxon>Eukaryota</taxon>
        <taxon>Fungi</taxon>
        <taxon>Dikarya</taxon>
        <taxon>Ascomycota</taxon>
        <taxon>Pezizomycotina</taxon>
        <taxon>Leotiomycetes</taxon>
        <taxon>Helotiales</taxon>
        <taxon>Hyaloscyphaceae</taxon>
        <taxon>Hyaloscypha</taxon>
        <taxon>Hyaloscypha bicolor</taxon>
    </lineage>
</organism>
<reference evidence="1 2" key="1">
    <citation type="submission" date="2016-04" db="EMBL/GenBank/DDBJ databases">
        <title>A degradative enzymes factory behind the ericoid mycorrhizal symbiosis.</title>
        <authorList>
            <consortium name="DOE Joint Genome Institute"/>
            <person name="Martino E."/>
            <person name="Morin E."/>
            <person name="Grelet G."/>
            <person name="Kuo A."/>
            <person name="Kohler A."/>
            <person name="Daghino S."/>
            <person name="Barry K."/>
            <person name="Choi C."/>
            <person name="Cichocki N."/>
            <person name="Clum A."/>
            <person name="Copeland A."/>
            <person name="Hainaut M."/>
            <person name="Haridas S."/>
            <person name="Labutti K."/>
            <person name="Lindquist E."/>
            <person name="Lipzen A."/>
            <person name="Khouja H.-R."/>
            <person name="Murat C."/>
            <person name="Ohm R."/>
            <person name="Olson A."/>
            <person name="Spatafora J."/>
            <person name="Veneault-Fourrey C."/>
            <person name="Henrissat B."/>
            <person name="Grigoriev I."/>
            <person name="Martin F."/>
            <person name="Perotto S."/>
        </authorList>
    </citation>
    <scope>NUCLEOTIDE SEQUENCE [LARGE SCALE GENOMIC DNA]</scope>
    <source>
        <strain evidence="1 2">E</strain>
    </source>
</reference>
<dbReference type="PANTHER" id="PTHR43591">
    <property type="entry name" value="METHYLTRANSFERASE"/>
    <property type="match status" value="1"/>
</dbReference>
<dbReference type="AlphaFoldDB" id="A0A2J6TX62"/>